<accession>A0A5D4QU61</accession>
<sequence length="148" mass="15867">MKKLITCVFLCTSLLFAGLFGGENTEAASYGSSAAATAQKYIGVPYKWGGTSPKGFDCSGLVGFTYSKAGKKIPRTTGQLYKTGQAVQKKSLKKGDVVFFSTYKKGPSHVGLYLGGNKFIHASSSKGVKIDSMSNPYWSKAYYGAKRI</sequence>
<evidence type="ECO:0000256" key="3">
    <source>
        <dbReference type="ARBA" id="ARBA00022801"/>
    </source>
</evidence>
<dbReference type="RefSeq" id="WP_148976937.1">
    <property type="nucleotide sequence ID" value="NZ_JAIVAP010000001.1"/>
</dbReference>
<evidence type="ECO:0000256" key="5">
    <source>
        <dbReference type="SAM" id="SignalP"/>
    </source>
</evidence>
<dbReference type="Pfam" id="PF00877">
    <property type="entry name" value="NLPC_P60"/>
    <property type="match status" value="1"/>
</dbReference>
<feature type="domain" description="NlpC/P60" evidence="6">
    <location>
        <begin position="28"/>
        <end position="148"/>
    </location>
</feature>
<dbReference type="PROSITE" id="PS51935">
    <property type="entry name" value="NLPC_P60"/>
    <property type="match status" value="1"/>
</dbReference>
<keyword evidence="5" id="KW-0732">Signal</keyword>
<evidence type="ECO:0000256" key="4">
    <source>
        <dbReference type="ARBA" id="ARBA00022807"/>
    </source>
</evidence>
<keyword evidence="4" id="KW-0788">Thiol protease</keyword>
<dbReference type="GO" id="GO:0006508">
    <property type="term" value="P:proteolysis"/>
    <property type="evidence" value="ECO:0007669"/>
    <property type="project" value="UniProtKB-KW"/>
</dbReference>
<dbReference type="EMBL" id="VTER01000017">
    <property type="protein sequence ID" value="TYS41880.1"/>
    <property type="molecule type" value="Genomic_DNA"/>
</dbReference>
<evidence type="ECO:0000313" key="7">
    <source>
        <dbReference type="EMBL" id="TYS41880.1"/>
    </source>
</evidence>
<reference evidence="7 8" key="1">
    <citation type="submission" date="2019-08" db="EMBL/GenBank/DDBJ databases">
        <title>Bacillus genomes from the desert of Cuatro Cienegas, Coahuila.</title>
        <authorList>
            <person name="Olmedo-Alvarez G."/>
        </authorList>
    </citation>
    <scope>NUCLEOTIDE SEQUENCE [LARGE SCALE GENOMIC DNA]</scope>
    <source>
        <strain evidence="7 8">CH446_14T</strain>
    </source>
</reference>
<name>A0A5D4QU61_9BACI</name>
<dbReference type="SUPFAM" id="SSF54001">
    <property type="entry name" value="Cysteine proteinases"/>
    <property type="match status" value="1"/>
</dbReference>
<evidence type="ECO:0000256" key="1">
    <source>
        <dbReference type="ARBA" id="ARBA00007074"/>
    </source>
</evidence>
<feature type="signal peptide" evidence="5">
    <location>
        <begin position="1"/>
        <end position="17"/>
    </location>
</feature>
<proteinExistence type="inferred from homology"/>
<keyword evidence="3" id="KW-0378">Hydrolase</keyword>
<keyword evidence="2" id="KW-0645">Protease</keyword>
<gene>
    <name evidence="7" type="ORF">FZD51_23455</name>
</gene>
<dbReference type="InterPro" id="IPR000064">
    <property type="entry name" value="NLP_P60_dom"/>
</dbReference>
<protein>
    <submittedName>
        <fullName evidence="7">NlpC/P60 family protein</fullName>
    </submittedName>
</protein>
<organism evidence="7 8">
    <name type="scientific">Bacillus infantis</name>
    <dbReference type="NCBI Taxonomy" id="324767"/>
    <lineage>
        <taxon>Bacteria</taxon>
        <taxon>Bacillati</taxon>
        <taxon>Bacillota</taxon>
        <taxon>Bacilli</taxon>
        <taxon>Bacillales</taxon>
        <taxon>Bacillaceae</taxon>
        <taxon>Bacillus</taxon>
    </lineage>
</organism>
<dbReference type="GO" id="GO:0008234">
    <property type="term" value="F:cysteine-type peptidase activity"/>
    <property type="evidence" value="ECO:0007669"/>
    <property type="project" value="UniProtKB-KW"/>
</dbReference>
<dbReference type="PANTHER" id="PTHR47053:SF1">
    <property type="entry name" value="MUREIN DD-ENDOPEPTIDASE MEPH-RELATED"/>
    <property type="match status" value="1"/>
</dbReference>
<dbReference type="Proteomes" id="UP000322139">
    <property type="component" value="Unassembled WGS sequence"/>
</dbReference>
<comment type="caution">
    <text evidence="7">The sequence shown here is derived from an EMBL/GenBank/DDBJ whole genome shotgun (WGS) entry which is preliminary data.</text>
</comment>
<dbReference type="InterPro" id="IPR051202">
    <property type="entry name" value="Peptidase_C40"/>
</dbReference>
<dbReference type="InterPro" id="IPR038765">
    <property type="entry name" value="Papain-like_cys_pep_sf"/>
</dbReference>
<dbReference type="AlphaFoldDB" id="A0A5D4QU61"/>
<evidence type="ECO:0000313" key="8">
    <source>
        <dbReference type="Proteomes" id="UP000322139"/>
    </source>
</evidence>
<dbReference type="PANTHER" id="PTHR47053">
    <property type="entry name" value="MUREIN DD-ENDOPEPTIDASE MEPH-RELATED"/>
    <property type="match status" value="1"/>
</dbReference>
<dbReference type="Gene3D" id="3.90.1720.10">
    <property type="entry name" value="endopeptidase domain like (from Nostoc punctiforme)"/>
    <property type="match status" value="1"/>
</dbReference>
<comment type="similarity">
    <text evidence="1">Belongs to the peptidase C40 family.</text>
</comment>
<feature type="chain" id="PRO_5038776145" evidence="5">
    <location>
        <begin position="18"/>
        <end position="148"/>
    </location>
</feature>
<evidence type="ECO:0000256" key="2">
    <source>
        <dbReference type="ARBA" id="ARBA00022670"/>
    </source>
</evidence>
<evidence type="ECO:0000259" key="6">
    <source>
        <dbReference type="PROSITE" id="PS51935"/>
    </source>
</evidence>